<gene>
    <name evidence="5" type="ORF">chiPu_0002118</name>
</gene>
<dbReference type="PANTHER" id="PTHR19307:SF8">
    <property type="entry name" value="TUMOR PROTEIN D53"/>
    <property type="match status" value="1"/>
</dbReference>
<dbReference type="OMA" id="MEAQARX"/>
<evidence type="ECO:0000256" key="3">
    <source>
        <dbReference type="SAM" id="Coils"/>
    </source>
</evidence>
<evidence type="ECO:0000313" key="6">
    <source>
        <dbReference type="Proteomes" id="UP000287033"/>
    </source>
</evidence>
<proteinExistence type="inferred from homology"/>
<name>A0A401S064_CHIPU</name>
<protein>
    <recommendedName>
        <fullName evidence="7">Tumor protein D54</fullName>
    </recommendedName>
</protein>
<dbReference type="STRING" id="137246.A0A401S064"/>
<dbReference type="GO" id="GO:0005737">
    <property type="term" value="C:cytoplasm"/>
    <property type="evidence" value="ECO:0007669"/>
    <property type="project" value="TreeGrafter"/>
</dbReference>
<evidence type="ECO:0000256" key="4">
    <source>
        <dbReference type="SAM" id="MobiDB-lite"/>
    </source>
</evidence>
<dbReference type="OrthoDB" id="10000687at2759"/>
<evidence type="ECO:0000313" key="5">
    <source>
        <dbReference type="EMBL" id="GCC23720.1"/>
    </source>
</evidence>
<dbReference type="Proteomes" id="UP000287033">
    <property type="component" value="Unassembled WGS sequence"/>
</dbReference>
<dbReference type="PANTHER" id="PTHR19307">
    <property type="entry name" value="TUMOR PROTEIN D52"/>
    <property type="match status" value="1"/>
</dbReference>
<evidence type="ECO:0008006" key="7">
    <source>
        <dbReference type="Google" id="ProtNLM"/>
    </source>
</evidence>
<comment type="similarity">
    <text evidence="1">Belongs to the TPD52 family.</text>
</comment>
<comment type="caution">
    <text evidence="5">The sequence shown here is derived from an EMBL/GenBank/DDBJ whole genome shotgun (WGS) entry which is preliminary data.</text>
</comment>
<feature type="coiled-coil region" evidence="3">
    <location>
        <begin position="30"/>
        <end position="57"/>
    </location>
</feature>
<dbReference type="InterPro" id="IPR007327">
    <property type="entry name" value="TPD52"/>
</dbReference>
<feature type="region of interest" description="Disordered" evidence="4">
    <location>
        <begin position="163"/>
        <end position="184"/>
    </location>
</feature>
<dbReference type="EMBL" id="BEZZ01000037">
    <property type="protein sequence ID" value="GCC23720.1"/>
    <property type="molecule type" value="Genomic_DNA"/>
</dbReference>
<accession>A0A401S064</accession>
<evidence type="ECO:0000256" key="1">
    <source>
        <dbReference type="ARBA" id="ARBA00005702"/>
    </source>
</evidence>
<evidence type="ECO:0000256" key="2">
    <source>
        <dbReference type="ARBA" id="ARBA00023054"/>
    </source>
</evidence>
<keyword evidence="6" id="KW-1185">Reference proteome</keyword>
<organism evidence="5 6">
    <name type="scientific">Chiloscyllium punctatum</name>
    <name type="common">Brownbanded bambooshark</name>
    <name type="synonym">Hemiscyllium punctatum</name>
    <dbReference type="NCBI Taxonomy" id="137246"/>
    <lineage>
        <taxon>Eukaryota</taxon>
        <taxon>Metazoa</taxon>
        <taxon>Chordata</taxon>
        <taxon>Craniata</taxon>
        <taxon>Vertebrata</taxon>
        <taxon>Chondrichthyes</taxon>
        <taxon>Elasmobranchii</taxon>
        <taxon>Galeomorphii</taxon>
        <taxon>Galeoidea</taxon>
        <taxon>Orectolobiformes</taxon>
        <taxon>Hemiscylliidae</taxon>
        <taxon>Chiloscyllium</taxon>
    </lineage>
</organism>
<dbReference type="AlphaFoldDB" id="A0A401S064"/>
<dbReference type="GO" id="GO:2001235">
    <property type="term" value="P:positive regulation of apoptotic signaling pathway"/>
    <property type="evidence" value="ECO:0007669"/>
    <property type="project" value="TreeGrafter"/>
</dbReference>
<dbReference type="Pfam" id="PF04201">
    <property type="entry name" value="TPD52"/>
    <property type="match status" value="1"/>
</dbReference>
<sequence length="184" mass="20227">MELNEGALLEARCFSDLGSDIDLGMLPEEKEDLGVELAKLEDEISTLRQVLSAKEKHLVEIKQKMGITPLNEIKHNLSKSWHDMQTSVIYKKTQETLNATGQKASAALNNVSSTLGKKLGEMKNSPAFKSFEEQMETTVSSLKCKVGVSAHSSGSFEDVLNSTASASIQESTSRNRPAEDIEYF</sequence>
<keyword evidence="2 3" id="KW-0175">Coiled coil</keyword>
<feature type="compositionally biased region" description="Polar residues" evidence="4">
    <location>
        <begin position="163"/>
        <end position="175"/>
    </location>
</feature>
<reference evidence="5 6" key="1">
    <citation type="journal article" date="2018" name="Nat. Ecol. Evol.">
        <title>Shark genomes provide insights into elasmobranch evolution and the origin of vertebrates.</title>
        <authorList>
            <person name="Hara Y"/>
            <person name="Yamaguchi K"/>
            <person name="Onimaru K"/>
            <person name="Kadota M"/>
            <person name="Koyanagi M"/>
            <person name="Keeley SD"/>
            <person name="Tatsumi K"/>
            <person name="Tanaka K"/>
            <person name="Motone F"/>
            <person name="Kageyama Y"/>
            <person name="Nozu R"/>
            <person name="Adachi N"/>
            <person name="Nishimura O"/>
            <person name="Nakagawa R"/>
            <person name="Tanegashima C"/>
            <person name="Kiyatake I"/>
            <person name="Matsumoto R"/>
            <person name="Murakumo K"/>
            <person name="Nishida K"/>
            <person name="Terakita A"/>
            <person name="Kuratani S"/>
            <person name="Sato K"/>
            <person name="Hyodo S Kuraku.S."/>
        </authorList>
    </citation>
    <scope>NUCLEOTIDE SEQUENCE [LARGE SCALE GENOMIC DNA]</scope>
</reference>